<dbReference type="OMA" id="KICKAYT"/>
<feature type="domain" description="Ig-like" evidence="17">
    <location>
        <begin position="329"/>
        <end position="430"/>
    </location>
</feature>
<feature type="region of interest" description="Disordered" evidence="15">
    <location>
        <begin position="74"/>
        <end position="93"/>
    </location>
</feature>
<evidence type="ECO:0000256" key="14">
    <source>
        <dbReference type="ARBA" id="ARBA00060461"/>
    </source>
</evidence>
<name>A0A336LRD9_CULSO</name>
<dbReference type="VEuPathDB" id="VectorBase:CSON011285"/>
<dbReference type="SMART" id="SM00408">
    <property type="entry name" value="IGc2"/>
    <property type="match status" value="5"/>
</dbReference>
<dbReference type="EMBL" id="UFQS01000048">
    <property type="protein sequence ID" value="SSW98581.1"/>
    <property type="molecule type" value="Genomic_DNA"/>
</dbReference>
<dbReference type="PANTHER" id="PTHR44170:SF6">
    <property type="entry name" value="CONTACTIN"/>
    <property type="match status" value="1"/>
</dbReference>
<organism evidence="20">
    <name type="scientific">Culicoides sonorensis</name>
    <name type="common">Biting midge</name>
    <dbReference type="NCBI Taxonomy" id="179676"/>
    <lineage>
        <taxon>Eukaryota</taxon>
        <taxon>Metazoa</taxon>
        <taxon>Ecdysozoa</taxon>
        <taxon>Arthropoda</taxon>
        <taxon>Hexapoda</taxon>
        <taxon>Insecta</taxon>
        <taxon>Pterygota</taxon>
        <taxon>Neoptera</taxon>
        <taxon>Endopterygota</taxon>
        <taxon>Diptera</taxon>
        <taxon>Nematocera</taxon>
        <taxon>Chironomoidea</taxon>
        <taxon>Ceratopogonidae</taxon>
        <taxon>Ceratopogoninae</taxon>
        <taxon>Culicoides</taxon>
        <taxon>Monoculicoides</taxon>
    </lineage>
</organism>
<dbReference type="GO" id="GO:0021682">
    <property type="term" value="P:nerve maturation"/>
    <property type="evidence" value="ECO:0007669"/>
    <property type="project" value="UniProtKB-ARBA"/>
</dbReference>
<dbReference type="CDD" id="cd00096">
    <property type="entry name" value="Ig"/>
    <property type="match status" value="1"/>
</dbReference>
<keyword evidence="5 16" id="KW-0732">Signal</keyword>
<evidence type="ECO:0000256" key="8">
    <source>
        <dbReference type="ARBA" id="ARBA00022949"/>
    </source>
</evidence>
<sequence>MHCKIVSICSIIFVSSLRINAQLNRESDYNRDRTNDGSYRPNYQPGYGINRFGPSTQRTLGGIEDNRFPNRIDNVQNRDEQNRNPNDLSPTSFYDSTRYGYNYNPYGNFIDGVEESLFCPEHWITYRQSCYRFIKSPKRSWYEAKRICEAYQAKVVDVDNVEKHSFILKHLILQDQRQNRYFVSARRSGPTSWVNDDGTALVVVEDGIYYDDELNESLESKYRGYEGFDSDLPDFDNSLYKRYQTTSRRPDTYNIYDRYNMNKDRLVYAFSRAKDRWMFIPTYEAEPNLFICESRILYDIKNVELIEEDQRKIDYGMDYYEEEKLPRGPYFIKQPSDTTYDTGKRLIRNDVSIGCLAGGWPTPTYSWYKEEYKNDNLTFIKIDPLENPRYTISGGNLIIYNPQQDMDQGTYHCVAENKYGKILSESVQLNLGYILEFNLKRSPENGEMNWGKSIYCDPPQHFPGVKYYWSRDYFPNFVEEDQRVFVSNDGALYFSALESIDRGNYSCTVQSTVSDTGRNGPFFPLRVKPHPNYQTLIFANTFPKVFPEGPIAGEEVRIECMAFGYPVPQYNWTRRDADLPRHAYTINYNRVLIIPNATLNDNGEYICTVFNDRKTINKGVHVNLQMRPNFTIPLRDKIKDHKGEVSFICEANAVPDVNYTWYKNGDLLDRERLDKEKFVIQDNVLTIKFLDPDKDNGMYQCKATNQLKGVYSSAQLRVLSLKPTFKKFPLEQEIYAIYGGNTTINCNPEAAPRPKITWKKDGNVLGAGGHRRILPSGTMIISPTSRDDEGVYTCVASNVYGTDESSARLIVLREIQFSKSFPPKIVKTIDEYLYLTCEVYYDEILDVAYIWQHNGQKIDPHADPRYVIDNHNGLVLHNLTIVDTGEYECIAKSAVNQVSQKTMVIVQGPPASPGGVKIIEINNRDAILEWVDGGNNGRPITHYNVLGRTNWNKTWTNVSEMIEERNVERLDRFTDRRRATVLNLTPWSSYEFAVCAINDLGIGAPSAASPSYSTKPDKPDIAPRNIGGGGGKIGDLVITWDPLKPEEQNAKGIKYKIFYRRHGKQGESEWATDIKEGNVGQAVIHFDNKETIYYTKFDVKVQAINDFGSGPESEVVTIYSAEDMPQVAPQQVYARGFNSTAINVTWAPVEQTREKIRGQLIGHRIKYWKKDHREEDAVYYLSRTTRPWALIVGLEPDTYYFVKAMAYNAAGEGPESERYMERTYRKAPQKPPSTVHIYGVNPTTVRVVWRYVAPTQEEEPIEGYKVRIWESDQDMSRANDTIIPVGNKLESIIDTLTPGKSYKMRVLAFSNGGDGRMSSPPLQFQMGITQSPYNTGTSFKLCNSLIFNIIIWYFFQRITN</sequence>
<evidence type="ECO:0000313" key="19">
    <source>
        <dbReference type="EMBL" id="SSW98581.1"/>
    </source>
</evidence>
<dbReference type="GO" id="GO:0060857">
    <property type="term" value="P:establishment of glial blood-brain barrier"/>
    <property type="evidence" value="ECO:0007669"/>
    <property type="project" value="UniProtKB-ARBA"/>
</dbReference>
<dbReference type="InterPro" id="IPR036179">
    <property type="entry name" value="Ig-like_dom_sf"/>
</dbReference>
<feature type="region of interest" description="Disordered" evidence="15">
    <location>
        <begin position="28"/>
        <end position="48"/>
    </location>
</feature>
<dbReference type="InterPro" id="IPR016186">
    <property type="entry name" value="C-type_lectin-like/link_sf"/>
</dbReference>
<dbReference type="GO" id="GO:0098552">
    <property type="term" value="C:side of membrane"/>
    <property type="evidence" value="ECO:0007669"/>
    <property type="project" value="UniProtKB-KW"/>
</dbReference>
<dbReference type="Pfam" id="PF13927">
    <property type="entry name" value="Ig_3"/>
    <property type="match status" value="3"/>
</dbReference>
<keyword evidence="3" id="KW-1003">Cell membrane</keyword>
<dbReference type="SUPFAM" id="SSF49265">
    <property type="entry name" value="Fibronectin type III"/>
    <property type="match status" value="2"/>
</dbReference>
<dbReference type="GO" id="GO:0007411">
    <property type="term" value="P:axon guidance"/>
    <property type="evidence" value="ECO:0007669"/>
    <property type="project" value="TreeGrafter"/>
</dbReference>
<evidence type="ECO:0000256" key="1">
    <source>
        <dbReference type="ARBA" id="ARBA00004609"/>
    </source>
</evidence>
<keyword evidence="13" id="KW-0393">Immunoglobulin domain</keyword>
<dbReference type="GO" id="GO:0008366">
    <property type="term" value="P:axon ensheathment"/>
    <property type="evidence" value="ECO:0007669"/>
    <property type="project" value="UniProtKB-ARBA"/>
</dbReference>
<dbReference type="InterPro" id="IPR001304">
    <property type="entry name" value="C-type_lectin-like"/>
</dbReference>
<keyword evidence="8" id="KW-0965">Cell junction</keyword>
<feature type="domain" description="Fibronectin type-III" evidence="18">
    <location>
        <begin position="912"/>
        <end position="1017"/>
    </location>
</feature>
<feature type="domain" description="Ig-like" evidence="17">
    <location>
        <begin position="723"/>
        <end position="810"/>
    </location>
</feature>
<keyword evidence="6" id="KW-0677">Repeat</keyword>
<evidence type="ECO:0000256" key="13">
    <source>
        <dbReference type="ARBA" id="ARBA00023319"/>
    </source>
</evidence>
<comment type="similarity">
    <text evidence="2">Belongs to the immunoglobulin superfamily. Contactin family.</text>
</comment>
<dbReference type="SMART" id="SM00060">
    <property type="entry name" value="FN3"/>
    <property type="match status" value="4"/>
</dbReference>
<feature type="chain" id="PRO_5036062233" evidence="16">
    <location>
        <begin position="22"/>
        <end position="1360"/>
    </location>
</feature>
<dbReference type="InterPro" id="IPR036116">
    <property type="entry name" value="FN3_sf"/>
</dbReference>
<feature type="region of interest" description="Disordered" evidence="15">
    <location>
        <begin position="1007"/>
        <end position="1026"/>
    </location>
</feature>
<dbReference type="FunFam" id="2.60.40.10:FF:000035">
    <property type="entry name" value="Contactin 1"/>
    <property type="match status" value="1"/>
</dbReference>
<dbReference type="PROSITE" id="PS50835">
    <property type="entry name" value="IG_LIKE"/>
    <property type="match status" value="6"/>
</dbReference>
<evidence type="ECO:0000256" key="9">
    <source>
        <dbReference type="ARBA" id="ARBA00023136"/>
    </source>
</evidence>
<dbReference type="GO" id="GO:0030424">
    <property type="term" value="C:axon"/>
    <property type="evidence" value="ECO:0007669"/>
    <property type="project" value="TreeGrafter"/>
</dbReference>
<dbReference type="SUPFAM" id="SSF48726">
    <property type="entry name" value="Immunoglobulin"/>
    <property type="match status" value="6"/>
</dbReference>
<feature type="domain" description="Fibronectin type-III" evidence="18">
    <location>
        <begin position="1128"/>
        <end position="1226"/>
    </location>
</feature>
<evidence type="ECO:0000256" key="4">
    <source>
        <dbReference type="ARBA" id="ARBA00022622"/>
    </source>
</evidence>
<evidence type="ECO:0000256" key="10">
    <source>
        <dbReference type="ARBA" id="ARBA00023157"/>
    </source>
</evidence>
<dbReference type="InterPro" id="IPR003961">
    <property type="entry name" value="FN3_dom"/>
</dbReference>
<evidence type="ECO:0000256" key="6">
    <source>
        <dbReference type="ARBA" id="ARBA00022737"/>
    </source>
</evidence>
<keyword evidence="7" id="KW-0130">Cell adhesion</keyword>
<keyword evidence="11" id="KW-0325">Glycoprotein</keyword>
<dbReference type="InterPro" id="IPR016187">
    <property type="entry name" value="CTDL_fold"/>
</dbReference>
<feature type="compositionally biased region" description="Polar residues" evidence="15">
    <location>
        <begin position="83"/>
        <end position="93"/>
    </location>
</feature>
<dbReference type="SUPFAM" id="SSF56436">
    <property type="entry name" value="C-type lectin-like"/>
    <property type="match status" value="1"/>
</dbReference>
<keyword evidence="9" id="KW-0472">Membrane</keyword>
<evidence type="ECO:0000256" key="7">
    <source>
        <dbReference type="ARBA" id="ARBA00022889"/>
    </source>
</evidence>
<feature type="domain" description="Ig-like" evidence="17">
    <location>
        <begin position="446"/>
        <end position="511"/>
    </location>
</feature>
<reference evidence="20" key="2">
    <citation type="submission" date="2018-07" db="EMBL/GenBank/DDBJ databases">
        <authorList>
            <person name="Quirk P.G."/>
            <person name="Krulwich T.A."/>
        </authorList>
    </citation>
    <scope>NUCLEOTIDE SEQUENCE</scope>
</reference>
<dbReference type="FunFam" id="2.60.40.10:FF:001698">
    <property type="entry name" value="contactin"/>
    <property type="match status" value="1"/>
</dbReference>
<evidence type="ECO:0000256" key="16">
    <source>
        <dbReference type="SAM" id="SignalP"/>
    </source>
</evidence>
<dbReference type="Pfam" id="PF00041">
    <property type="entry name" value="fn3"/>
    <property type="match status" value="3"/>
</dbReference>
<evidence type="ECO:0000256" key="15">
    <source>
        <dbReference type="SAM" id="MobiDB-lite"/>
    </source>
</evidence>
<feature type="domain" description="Fibronectin type-III" evidence="18">
    <location>
        <begin position="1231"/>
        <end position="1332"/>
    </location>
</feature>
<dbReference type="FunFam" id="2.60.40.10:FF:001529">
    <property type="entry name" value="Cell adhesion molecule"/>
    <property type="match status" value="1"/>
</dbReference>
<dbReference type="PANTHER" id="PTHR44170">
    <property type="entry name" value="PROTEIN SIDEKICK"/>
    <property type="match status" value="1"/>
</dbReference>
<dbReference type="FunFam" id="2.60.40.10:FF:000047">
    <property type="entry name" value="Contactin 1"/>
    <property type="match status" value="1"/>
</dbReference>
<feature type="domain" description="Ig-like" evidence="17">
    <location>
        <begin position="543"/>
        <end position="617"/>
    </location>
</feature>
<dbReference type="SMART" id="SM00034">
    <property type="entry name" value="CLECT"/>
    <property type="match status" value="1"/>
</dbReference>
<dbReference type="InterPro" id="IPR013098">
    <property type="entry name" value="Ig_I-set"/>
</dbReference>
<dbReference type="CDD" id="cd00063">
    <property type="entry name" value="FN3"/>
    <property type="match status" value="4"/>
</dbReference>
<evidence type="ECO:0000256" key="5">
    <source>
        <dbReference type="ARBA" id="ARBA00022729"/>
    </source>
</evidence>
<feature type="domain" description="Ig-like" evidence="17">
    <location>
        <begin position="628"/>
        <end position="717"/>
    </location>
</feature>
<feature type="domain" description="Fibronectin type-III" evidence="18">
    <location>
        <begin position="1022"/>
        <end position="1123"/>
    </location>
</feature>
<dbReference type="GO" id="GO:0005918">
    <property type="term" value="C:septate junction"/>
    <property type="evidence" value="ECO:0007669"/>
    <property type="project" value="UniProtKB-SubCell"/>
</dbReference>
<feature type="domain" description="Ig-like" evidence="17">
    <location>
        <begin position="835"/>
        <end position="899"/>
    </location>
</feature>
<evidence type="ECO:0000259" key="17">
    <source>
        <dbReference type="PROSITE" id="PS50835"/>
    </source>
</evidence>
<evidence type="ECO:0000256" key="3">
    <source>
        <dbReference type="ARBA" id="ARBA00022475"/>
    </source>
</evidence>
<feature type="signal peptide" evidence="16">
    <location>
        <begin position="1"/>
        <end position="21"/>
    </location>
</feature>
<accession>A0A336LRD9</accession>
<evidence type="ECO:0000256" key="11">
    <source>
        <dbReference type="ARBA" id="ARBA00023180"/>
    </source>
</evidence>
<dbReference type="InterPro" id="IPR003598">
    <property type="entry name" value="Ig_sub2"/>
</dbReference>
<dbReference type="Pfam" id="PF00059">
    <property type="entry name" value="Lectin_C"/>
    <property type="match status" value="1"/>
</dbReference>
<dbReference type="GO" id="GO:0061343">
    <property type="term" value="P:cell adhesion involved in heart morphogenesis"/>
    <property type="evidence" value="ECO:0007669"/>
    <property type="project" value="UniProtKB-ARBA"/>
</dbReference>
<dbReference type="EMBL" id="UFQT01000048">
    <property type="protein sequence ID" value="SSX18967.1"/>
    <property type="molecule type" value="Genomic_DNA"/>
</dbReference>
<evidence type="ECO:0000256" key="2">
    <source>
        <dbReference type="ARBA" id="ARBA00009812"/>
    </source>
</evidence>
<dbReference type="InterPro" id="IPR003599">
    <property type="entry name" value="Ig_sub"/>
</dbReference>
<dbReference type="SMART" id="SM00409">
    <property type="entry name" value="IG"/>
    <property type="match status" value="6"/>
</dbReference>
<keyword evidence="4" id="KW-0336">GPI-anchor</keyword>
<evidence type="ECO:0000259" key="18">
    <source>
        <dbReference type="PROSITE" id="PS50853"/>
    </source>
</evidence>
<reference evidence="19" key="1">
    <citation type="submission" date="2018-04" db="EMBL/GenBank/DDBJ databases">
        <authorList>
            <person name="Go L.Y."/>
            <person name="Mitchell J.A."/>
        </authorList>
    </citation>
    <scope>NUCLEOTIDE SEQUENCE</scope>
    <source>
        <tissue evidence="19">Whole organism</tissue>
    </source>
</reference>
<dbReference type="PROSITE" id="PS50853">
    <property type="entry name" value="FN3"/>
    <property type="match status" value="4"/>
</dbReference>
<dbReference type="InterPro" id="IPR013783">
    <property type="entry name" value="Ig-like_fold"/>
</dbReference>
<dbReference type="FunFam" id="2.60.40.10:FF:000064">
    <property type="entry name" value="Contactin 1"/>
    <property type="match status" value="1"/>
</dbReference>
<comment type="subcellular location">
    <subcellularLocation>
        <location evidence="14">Cell junction</location>
        <location evidence="14">Septate junction</location>
    </subcellularLocation>
    <subcellularLocation>
        <location evidence="1">Cell membrane</location>
        <topology evidence="1">Lipid-anchor</topology>
        <topology evidence="1">GPI-anchor</topology>
    </subcellularLocation>
</comment>
<dbReference type="GO" id="GO:0005886">
    <property type="term" value="C:plasma membrane"/>
    <property type="evidence" value="ECO:0007669"/>
    <property type="project" value="UniProtKB-SubCell"/>
</dbReference>
<dbReference type="FunFam" id="2.60.40.10:FF:001933">
    <property type="entry name" value="Blast:Contactin"/>
    <property type="match status" value="1"/>
</dbReference>
<dbReference type="GO" id="GO:0019991">
    <property type="term" value="P:septate junction assembly"/>
    <property type="evidence" value="ECO:0007669"/>
    <property type="project" value="UniProtKB-ARBA"/>
</dbReference>
<keyword evidence="12" id="KW-0449">Lipoprotein</keyword>
<dbReference type="Gene3D" id="3.10.100.10">
    <property type="entry name" value="Mannose-Binding Protein A, subunit A"/>
    <property type="match status" value="1"/>
</dbReference>
<protein>
    <submittedName>
        <fullName evidence="20">CSON011285 protein</fullName>
    </submittedName>
</protein>
<dbReference type="GO" id="GO:0098609">
    <property type="term" value="P:cell-cell adhesion"/>
    <property type="evidence" value="ECO:0007669"/>
    <property type="project" value="TreeGrafter"/>
</dbReference>
<evidence type="ECO:0000313" key="20">
    <source>
        <dbReference type="EMBL" id="SSX18967.1"/>
    </source>
</evidence>
<keyword evidence="10" id="KW-1015">Disulfide bond</keyword>
<dbReference type="Gene3D" id="2.60.40.10">
    <property type="entry name" value="Immunoglobulins"/>
    <property type="match status" value="10"/>
</dbReference>
<dbReference type="Pfam" id="PF07679">
    <property type="entry name" value="I-set"/>
    <property type="match status" value="2"/>
</dbReference>
<gene>
    <name evidence="20" type="primary">CSON011285</name>
</gene>
<proteinExistence type="inferred from homology"/>
<evidence type="ECO:0000256" key="12">
    <source>
        <dbReference type="ARBA" id="ARBA00023288"/>
    </source>
</evidence>
<dbReference type="InterPro" id="IPR007110">
    <property type="entry name" value="Ig-like_dom"/>
</dbReference>